<dbReference type="EMBL" id="CAJNYT010002977">
    <property type="protein sequence ID" value="CAF3511695.1"/>
    <property type="molecule type" value="Genomic_DNA"/>
</dbReference>
<sequence>MSKLNTFVFSIHSNLCLDDLDYLPSNVDIRRTFKGLEDYQIISYIDYFPNDKIGQRHIYSHSYRMSCLYRLTNNFPDNQSPQNHKQSQQSNVNNSSFSVIEYPHFTILGFASIHDDYIEQLRFHTKPCLSNYITLHSNYHRLQRLTNNFTRDARHSSIAQKSS</sequence>
<evidence type="ECO:0000313" key="2">
    <source>
        <dbReference type="EMBL" id="CAF3541930.1"/>
    </source>
</evidence>
<gene>
    <name evidence="1" type="ORF">GRG538_LOCUS18226</name>
    <name evidence="2" type="ORF">LUA448_LOCUS27509</name>
</gene>
<evidence type="ECO:0000313" key="3">
    <source>
        <dbReference type="Proteomes" id="UP000663872"/>
    </source>
</evidence>
<comment type="caution">
    <text evidence="1">The sequence shown here is derived from an EMBL/GenBank/DDBJ whole genome shotgun (WGS) entry which is preliminary data.</text>
</comment>
<protein>
    <submittedName>
        <fullName evidence="1">Uncharacterized protein</fullName>
    </submittedName>
</protein>
<proteinExistence type="predicted"/>
<organism evidence="1 3">
    <name type="scientific">Rotaria socialis</name>
    <dbReference type="NCBI Taxonomy" id="392032"/>
    <lineage>
        <taxon>Eukaryota</taxon>
        <taxon>Metazoa</taxon>
        <taxon>Spiralia</taxon>
        <taxon>Gnathifera</taxon>
        <taxon>Rotifera</taxon>
        <taxon>Eurotatoria</taxon>
        <taxon>Bdelloidea</taxon>
        <taxon>Philodinida</taxon>
        <taxon>Philodinidae</taxon>
        <taxon>Rotaria</taxon>
    </lineage>
</organism>
<dbReference type="AlphaFoldDB" id="A0A818HNJ0"/>
<dbReference type="Proteomes" id="UP000663872">
    <property type="component" value="Unassembled WGS sequence"/>
</dbReference>
<reference evidence="1" key="1">
    <citation type="submission" date="2021-02" db="EMBL/GenBank/DDBJ databases">
        <authorList>
            <person name="Nowell W R."/>
        </authorList>
    </citation>
    <scope>NUCLEOTIDE SEQUENCE</scope>
</reference>
<dbReference type="EMBL" id="CAJNYD010003761">
    <property type="protein sequence ID" value="CAF3541930.1"/>
    <property type="molecule type" value="Genomic_DNA"/>
</dbReference>
<dbReference type="Proteomes" id="UP000663833">
    <property type="component" value="Unassembled WGS sequence"/>
</dbReference>
<evidence type="ECO:0000313" key="1">
    <source>
        <dbReference type="EMBL" id="CAF3511695.1"/>
    </source>
</evidence>
<name>A0A818HNJ0_9BILA</name>
<accession>A0A818HNJ0</accession>